<proteinExistence type="predicted"/>
<evidence type="ECO:0008006" key="3">
    <source>
        <dbReference type="Google" id="ProtNLM"/>
    </source>
</evidence>
<evidence type="ECO:0000313" key="1">
    <source>
        <dbReference type="EMBL" id="GIO55795.1"/>
    </source>
</evidence>
<evidence type="ECO:0000313" key="2">
    <source>
        <dbReference type="Proteomes" id="UP000676601"/>
    </source>
</evidence>
<protein>
    <recommendedName>
        <fullName evidence="3">DUF1349 domain-containing protein</fullName>
    </recommendedName>
</protein>
<comment type="caution">
    <text evidence="1">The sequence shown here is derived from an EMBL/GenBank/DDBJ whole genome shotgun (WGS) entry which is preliminary data.</text>
</comment>
<dbReference type="SUPFAM" id="SSF49899">
    <property type="entry name" value="Concanavalin A-like lectins/glucanases"/>
    <property type="match status" value="1"/>
</dbReference>
<dbReference type="Pfam" id="PF07081">
    <property type="entry name" value="DUF1349"/>
    <property type="match status" value="1"/>
</dbReference>
<dbReference type="Proteomes" id="UP000676601">
    <property type="component" value="Unassembled WGS sequence"/>
</dbReference>
<accession>A0ABQ4LHA3</accession>
<organism evidence="1 2">
    <name type="scientific">Paenibacillus cineris</name>
    <dbReference type="NCBI Taxonomy" id="237530"/>
    <lineage>
        <taxon>Bacteria</taxon>
        <taxon>Bacillati</taxon>
        <taxon>Bacillota</taxon>
        <taxon>Bacilli</taxon>
        <taxon>Bacillales</taxon>
        <taxon>Paenibacillaceae</taxon>
        <taxon>Paenibacillus</taxon>
    </lineage>
</organism>
<gene>
    <name evidence="1" type="ORF">J21TS7_41130</name>
</gene>
<dbReference type="PANTHER" id="PTHR35332:SF2">
    <property type="entry name" value="REGULATION OF ENOLASE PROTEIN 1"/>
    <property type="match status" value="1"/>
</dbReference>
<keyword evidence="2" id="KW-1185">Reference proteome</keyword>
<dbReference type="Gene3D" id="2.60.120.200">
    <property type="match status" value="1"/>
</dbReference>
<reference evidence="1 2" key="1">
    <citation type="submission" date="2021-03" db="EMBL/GenBank/DDBJ databases">
        <title>Antimicrobial resistance genes in bacteria isolated from Japanese honey, and their potential for conferring macrolide and lincosamide resistance in the American foulbrood pathogen Paenibacillus larvae.</title>
        <authorList>
            <person name="Okamoto M."/>
            <person name="Kumagai M."/>
            <person name="Kanamori H."/>
            <person name="Takamatsu D."/>
        </authorList>
    </citation>
    <scope>NUCLEOTIDE SEQUENCE [LARGE SCALE GENOMIC DNA]</scope>
    <source>
        <strain evidence="1 2">J21TS7</strain>
    </source>
</reference>
<dbReference type="InterPro" id="IPR009784">
    <property type="entry name" value="DUF1349"/>
</dbReference>
<dbReference type="InterPro" id="IPR013320">
    <property type="entry name" value="ConA-like_dom_sf"/>
</dbReference>
<dbReference type="EMBL" id="BORU01000001">
    <property type="protein sequence ID" value="GIO55795.1"/>
    <property type="molecule type" value="Genomic_DNA"/>
</dbReference>
<name>A0ABQ4LHA3_9BACL</name>
<dbReference type="PANTHER" id="PTHR35332">
    <property type="entry name" value="REGULATION OF ENOLASE PROTEIN 1"/>
    <property type="match status" value="1"/>
</dbReference>
<sequence>MKMTRQVIPWASGRWSTEPAAYEEKDGELIVEACQGSDYWQTTMYGFERDNGHSLLLPWDREEAVEVTFRLTAFDHLYDQAGLMLWSHGQQWIKAGIEMNDGVPHLGAVVTHGYSDWSLAPVPEWMEKIVTIRASRLKDAVIIRARTEGEDWRTVRVCRLTPDEWQAGPYLCAPTSAGLKVAFTRWATAQPDADVHEQPPEL</sequence>